<dbReference type="EMBL" id="JAAAIN010002150">
    <property type="protein sequence ID" value="KAG0296341.1"/>
    <property type="molecule type" value="Genomic_DNA"/>
</dbReference>
<feature type="region of interest" description="Disordered" evidence="1">
    <location>
        <begin position="539"/>
        <end position="560"/>
    </location>
</feature>
<organism evidence="2 3">
    <name type="scientific">Linnemannia gamsii</name>
    <dbReference type="NCBI Taxonomy" id="64522"/>
    <lineage>
        <taxon>Eukaryota</taxon>
        <taxon>Fungi</taxon>
        <taxon>Fungi incertae sedis</taxon>
        <taxon>Mucoromycota</taxon>
        <taxon>Mortierellomycotina</taxon>
        <taxon>Mortierellomycetes</taxon>
        <taxon>Mortierellales</taxon>
        <taxon>Mortierellaceae</taxon>
        <taxon>Linnemannia</taxon>
    </lineage>
</organism>
<sequence>MYDEILRIFNKKQKLLSNCTDELSCLGRKTTILKADIKSSIPGLFETEPEQRREQEIPSFDIRNSLVSSSFTPRNDVSPTTPVAPLPASLEEFVSCVPKDNNEKWIRDVQGLLSYHHLGYLYSKFLSLNGVQRSANVKHPLWSSLADEVDIKPRLDSLSTNYETLWEGSLYYKALDSLLRFSLRFNLAPDREMRYFERVQSLVDRKMAEKEASSVDRTLTHKNWVDRTEDLQDKLDGMLASGGSKHQVSAVMALLAEQAACEPGLVMSNDDNSIISDDSSSFGTGTKSRKRRPIMDTMALMEATDEAMGEVDREAVEEEERQAAAKAPKEPIRTRLKAIQAVAKMLVESPKLDQPLDVNWVRKTSNRPDDFSQAECEAIVRIAGVLRYTPKCRILEEGGTSSPKYNAATMIHVVLISNTLLRYTGYTECTRKYAPAPSISNLHPIPLGAAGLYEILCSRSSQHFDCWIDDTYLISSVEHANKNPAVMFQSFFDMDKIHKTCSTYVCNLLIGEGLPSHLGRGGEPVVNALEKAKKNKFKRRTGRDWAREGPRTGTSQESAKTRLIEVEEKLKDLEASQEEKRQRWLEADQQQYLLSVHERGLSKLSRLQYVSGENVTAFRMKQQQQAYHDL</sequence>
<evidence type="ECO:0000313" key="2">
    <source>
        <dbReference type="EMBL" id="KAG0296341.1"/>
    </source>
</evidence>
<dbReference type="AlphaFoldDB" id="A0A9P6UFT2"/>
<evidence type="ECO:0000256" key="1">
    <source>
        <dbReference type="SAM" id="MobiDB-lite"/>
    </source>
</evidence>
<accession>A0A9P6UFT2</accession>
<proteinExistence type="predicted"/>
<keyword evidence="3" id="KW-1185">Reference proteome</keyword>
<comment type="caution">
    <text evidence="2">The sequence shown here is derived from an EMBL/GenBank/DDBJ whole genome shotgun (WGS) entry which is preliminary data.</text>
</comment>
<name>A0A9P6UFT2_9FUNG</name>
<evidence type="ECO:0000313" key="3">
    <source>
        <dbReference type="Proteomes" id="UP000823405"/>
    </source>
</evidence>
<gene>
    <name evidence="2" type="ORF">BGZ97_004564</name>
</gene>
<dbReference type="Proteomes" id="UP000823405">
    <property type="component" value="Unassembled WGS sequence"/>
</dbReference>
<reference evidence="2" key="1">
    <citation type="journal article" date="2020" name="Fungal Divers.">
        <title>Resolving the Mortierellaceae phylogeny through synthesis of multi-gene phylogenetics and phylogenomics.</title>
        <authorList>
            <person name="Vandepol N."/>
            <person name="Liber J."/>
            <person name="Desiro A."/>
            <person name="Na H."/>
            <person name="Kennedy M."/>
            <person name="Barry K."/>
            <person name="Grigoriev I.V."/>
            <person name="Miller A.N."/>
            <person name="O'Donnell K."/>
            <person name="Stajich J.E."/>
            <person name="Bonito G."/>
        </authorList>
    </citation>
    <scope>NUCLEOTIDE SEQUENCE</scope>
    <source>
        <strain evidence="2">NVP60</strain>
    </source>
</reference>
<dbReference type="OrthoDB" id="2288957at2759"/>
<protein>
    <submittedName>
        <fullName evidence="2">Uncharacterized protein</fullName>
    </submittedName>
</protein>